<evidence type="ECO:0000256" key="1">
    <source>
        <dbReference type="ARBA" id="ARBA00010876"/>
    </source>
</evidence>
<dbReference type="PANTHER" id="PTHR21600">
    <property type="entry name" value="MITOCHONDRIAL RNA PSEUDOURIDINE SYNTHASE"/>
    <property type="match status" value="1"/>
</dbReference>
<dbReference type="InterPro" id="IPR006224">
    <property type="entry name" value="PsdUridine_synth_RluA-like_CS"/>
</dbReference>
<dbReference type="SUPFAM" id="SSF55120">
    <property type="entry name" value="Pseudouridine synthase"/>
    <property type="match status" value="1"/>
</dbReference>
<dbReference type="CDD" id="cd02869">
    <property type="entry name" value="PseudoU_synth_RluA_like"/>
    <property type="match status" value="1"/>
</dbReference>
<gene>
    <name evidence="4" type="ORF">UFOPK3770_00324</name>
</gene>
<organism evidence="4">
    <name type="scientific">freshwater metagenome</name>
    <dbReference type="NCBI Taxonomy" id="449393"/>
    <lineage>
        <taxon>unclassified sequences</taxon>
        <taxon>metagenomes</taxon>
        <taxon>ecological metagenomes</taxon>
    </lineage>
</organism>
<dbReference type="InterPro" id="IPR002942">
    <property type="entry name" value="S4_RNA-bd"/>
</dbReference>
<dbReference type="GO" id="GO:0003723">
    <property type="term" value="F:RNA binding"/>
    <property type="evidence" value="ECO:0007669"/>
    <property type="project" value="InterPro"/>
</dbReference>
<dbReference type="EMBL" id="CAESAJ010000018">
    <property type="protein sequence ID" value="CAB4332739.1"/>
    <property type="molecule type" value="Genomic_DNA"/>
</dbReference>
<dbReference type="GO" id="GO:0000455">
    <property type="term" value="P:enzyme-directed rRNA pseudouridine synthesis"/>
    <property type="evidence" value="ECO:0007669"/>
    <property type="project" value="TreeGrafter"/>
</dbReference>
<feature type="domain" description="RNA-binding S4" evidence="3">
    <location>
        <begin position="14"/>
        <end position="79"/>
    </location>
</feature>
<dbReference type="PANTHER" id="PTHR21600:SF44">
    <property type="entry name" value="RIBOSOMAL LARGE SUBUNIT PSEUDOURIDINE SYNTHASE D"/>
    <property type="match status" value="1"/>
</dbReference>
<protein>
    <submittedName>
        <fullName evidence="4">Unannotated protein</fullName>
    </submittedName>
</protein>
<dbReference type="Pfam" id="PF00849">
    <property type="entry name" value="PseudoU_synth_2"/>
    <property type="match status" value="1"/>
</dbReference>
<dbReference type="Gene3D" id="3.30.2350.10">
    <property type="entry name" value="Pseudouridine synthase"/>
    <property type="match status" value="1"/>
</dbReference>
<comment type="similarity">
    <text evidence="1">Belongs to the pseudouridine synthase RluA family.</text>
</comment>
<dbReference type="PROSITE" id="PS50889">
    <property type="entry name" value="S4"/>
    <property type="match status" value="1"/>
</dbReference>
<dbReference type="SMART" id="SM00363">
    <property type="entry name" value="S4"/>
    <property type="match status" value="1"/>
</dbReference>
<evidence type="ECO:0000259" key="3">
    <source>
        <dbReference type="SMART" id="SM00363"/>
    </source>
</evidence>
<dbReference type="PROSITE" id="PS01129">
    <property type="entry name" value="PSI_RLU"/>
    <property type="match status" value="1"/>
</dbReference>
<dbReference type="InterPro" id="IPR020103">
    <property type="entry name" value="PsdUridine_synth_cat_dom_sf"/>
</dbReference>
<dbReference type="InterPro" id="IPR006145">
    <property type="entry name" value="PsdUridine_synth_RsuA/RluA"/>
</dbReference>
<dbReference type="InterPro" id="IPR050188">
    <property type="entry name" value="RluA_PseudoU_synthase"/>
</dbReference>
<dbReference type="GO" id="GO:0009982">
    <property type="term" value="F:pseudouridine synthase activity"/>
    <property type="evidence" value="ECO:0007669"/>
    <property type="project" value="InterPro"/>
</dbReference>
<sequence>MNRMWPVPEELAHTRIDAALAEISGMSRVTVVALIAEGRVQLNGRAIAKSAKVEFGDVIDIDLPDPDMRESEPTIELPIVFQDADIVVINKPAGIAAHPSQGWSGPTVTGSLQSMGIVLTAYGPTERKGIVHRLDVGTSGLMVLTKSDHAYVNIKDQFRNRTVSKIYHTLVQGRLDPSSGTIDAPIDRHPTSSYRFAVMQSGRKSITHYDTLDAFAYSSLLEIHLETGRTHQIRVHMSALRHPCCGDLTYGADPKLAAKMGLERQWLHAVRLEFEHPGTQQRVEFTSEYAPELARALERASQL</sequence>
<evidence type="ECO:0000256" key="2">
    <source>
        <dbReference type="ARBA" id="ARBA00023235"/>
    </source>
</evidence>
<dbReference type="InterPro" id="IPR036986">
    <property type="entry name" value="S4_RNA-bd_sf"/>
</dbReference>
<dbReference type="SUPFAM" id="SSF55174">
    <property type="entry name" value="Alpha-L RNA-binding motif"/>
    <property type="match status" value="1"/>
</dbReference>
<dbReference type="AlphaFoldDB" id="A0A6J5YXI2"/>
<evidence type="ECO:0000313" key="4">
    <source>
        <dbReference type="EMBL" id="CAB4332739.1"/>
    </source>
</evidence>
<dbReference type="Gene3D" id="3.10.290.10">
    <property type="entry name" value="RNA-binding S4 domain"/>
    <property type="match status" value="1"/>
</dbReference>
<dbReference type="CDD" id="cd00165">
    <property type="entry name" value="S4"/>
    <property type="match status" value="1"/>
</dbReference>
<dbReference type="InterPro" id="IPR006225">
    <property type="entry name" value="PsdUridine_synth_RluC/D"/>
</dbReference>
<reference evidence="4" key="1">
    <citation type="submission" date="2020-05" db="EMBL/GenBank/DDBJ databases">
        <authorList>
            <person name="Chiriac C."/>
            <person name="Salcher M."/>
            <person name="Ghai R."/>
            <person name="Kavagutti S V."/>
        </authorList>
    </citation>
    <scope>NUCLEOTIDE SEQUENCE</scope>
</reference>
<proteinExistence type="inferred from homology"/>
<name>A0A6J5YXI2_9ZZZZ</name>
<accession>A0A6J5YXI2</accession>
<keyword evidence="2" id="KW-0413">Isomerase</keyword>
<dbReference type="NCBIfam" id="TIGR00005">
    <property type="entry name" value="rluA_subfam"/>
    <property type="match status" value="1"/>
</dbReference>